<dbReference type="OrthoDB" id="9804920at2"/>
<dbReference type="GO" id="GO:0006508">
    <property type="term" value="P:proteolysis"/>
    <property type="evidence" value="ECO:0007669"/>
    <property type="project" value="InterPro"/>
</dbReference>
<dbReference type="STRING" id="1033734.GCA_000285535_00608"/>
<dbReference type="PANTHER" id="PTHR10443">
    <property type="entry name" value="MICROSOMAL DIPEPTIDASE"/>
    <property type="match status" value="1"/>
</dbReference>
<dbReference type="Pfam" id="PF01244">
    <property type="entry name" value="Peptidase_M19"/>
    <property type="match status" value="1"/>
</dbReference>
<evidence type="ECO:0000313" key="2">
    <source>
        <dbReference type="Proteomes" id="UP000306477"/>
    </source>
</evidence>
<dbReference type="Proteomes" id="UP000306477">
    <property type="component" value="Unassembled WGS sequence"/>
</dbReference>
<dbReference type="InterPro" id="IPR008257">
    <property type="entry name" value="Pept_M19"/>
</dbReference>
<gene>
    <name evidence="1" type="ORF">E1I69_14675</name>
</gene>
<protein>
    <submittedName>
        <fullName evidence="1">Membrane dipeptidase</fullName>
    </submittedName>
</protein>
<proteinExistence type="predicted"/>
<dbReference type="InterPro" id="IPR032466">
    <property type="entry name" value="Metal_Hydrolase"/>
</dbReference>
<dbReference type="PROSITE" id="PS51365">
    <property type="entry name" value="RENAL_DIPEPTIDASE_2"/>
    <property type="match status" value="1"/>
</dbReference>
<dbReference type="Gene3D" id="3.20.20.140">
    <property type="entry name" value="Metal-dependent hydrolases"/>
    <property type="match status" value="1"/>
</dbReference>
<keyword evidence="2" id="KW-1185">Reference proteome</keyword>
<dbReference type="PANTHER" id="PTHR10443:SF12">
    <property type="entry name" value="DIPEPTIDASE"/>
    <property type="match status" value="1"/>
</dbReference>
<dbReference type="AlphaFoldDB" id="A0A4S3PPK0"/>
<dbReference type="CDD" id="cd01301">
    <property type="entry name" value="rDP_like"/>
    <property type="match status" value="1"/>
</dbReference>
<organism evidence="1 2">
    <name type="scientific">Bacillus timonensis</name>
    <dbReference type="NCBI Taxonomy" id="1033734"/>
    <lineage>
        <taxon>Bacteria</taxon>
        <taxon>Bacillati</taxon>
        <taxon>Bacillota</taxon>
        <taxon>Bacilli</taxon>
        <taxon>Bacillales</taxon>
        <taxon>Bacillaceae</taxon>
        <taxon>Bacillus</taxon>
    </lineage>
</organism>
<evidence type="ECO:0000313" key="1">
    <source>
        <dbReference type="EMBL" id="THE11541.1"/>
    </source>
</evidence>
<comment type="caution">
    <text evidence="1">The sequence shown here is derived from an EMBL/GenBank/DDBJ whole genome shotgun (WGS) entry which is preliminary data.</text>
</comment>
<reference evidence="1 2" key="1">
    <citation type="journal article" date="2019" name="Indoor Air">
        <title>Impacts of indoor surface finishes on bacterial viability.</title>
        <authorList>
            <person name="Hu J."/>
            <person name="Maamar S.B."/>
            <person name="Glawe A.J."/>
            <person name="Gottel N."/>
            <person name="Gilbert J.A."/>
            <person name="Hartmann E.M."/>
        </authorList>
    </citation>
    <scope>NUCLEOTIDE SEQUENCE [LARGE SCALE GENOMIC DNA]</scope>
    <source>
        <strain evidence="1 2">AF060A6</strain>
    </source>
</reference>
<dbReference type="EMBL" id="SLUB01000027">
    <property type="protein sequence ID" value="THE11541.1"/>
    <property type="molecule type" value="Genomic_DNA"/>
</dbReference>
<sequence>MKIFDAHSDVLYKMWMDPTIDFADSPKLHITYNQLKATGSKVQCFAIYIPEEVRPESRFETALEMVEIFYKRVIAPSPLLKAVRTKEDILALKENEIGAFLTLEGCDAIDQSIVKLQTLIRLGVSSVGLTWNYANFVADGIGEPRGGGLSSFGKEVVQEHNKALIWTDVSHLSIKGFWDVMEVADYPIASHSNAIAVCNHRRNLQDDQIRALIQKNGMIGITFVPQFLSNQGHASIDDVVKHLDYICSLGGENHVGFGSDFDGITETTFGLESFIGYDVLVNNLLKHYTETQVEKFLYHNFIEHLPCEINPCSN</sequence>
<dbReference type="RefSeq" id="WP_136380330.1">
    <property type="nucleotide sequence ID" value="NZ_SLUB01000027.1"/>
</dbReference>
<accession>A0A4S3PPK0</accession>
<name>A0A4S3PPK0_9BACI</name>
<dbReference type="SUPFAM" id="SSF51556">
    <property type="entry name" value="Metallo-dependent hydrolases"/>
    <property type="match status" value="1"/>
</dbReference>
<dbReference type="GO" id="GO:0070573">
    <property type="term" value="F:metallodipeptidase activity"/>
    <property type="evidence" value="ECO:0007669"/>
    <property type="project" value="InterPro"/>
</dbReference>